<organism evidence="10 11">
    <name type="scientific">Monoglobus pectinilyticus</name>
    <dbReference type="NCBI Taxonomy" id="1981510"/>
    <lineage>
        <taxon>Bacteria</taxon>
        <taxon>Bacillati</taxon>
        <taxon>Bacillota</taxon>
        <taxon>Clostridia</taxon>
        <taxon>Monoglobales</taxon>
        <taxon>Monoglobaceae</taxon>
        <taxon>Monoglobus</taxon>
    </lineage>
</organism>
<keyword evidence="3 8" id="KW-0813">Transport</keyword>
<dbReference type="PANTHER" id="PTHR38438">
    <property type="entry name" value="RIBOFLAVIN TRANSPORTER RIBU"/>
    <property type="match status" value="1"/>
</dbReference>
<dbReference type="KEGG" id="mpec:B9O19_00297"/>
<evidence type="ECO:0000256" key="4">
    <source>
        <dbReference type="ARBA" id="ARBA00022475"/>
    </source>
</evidence>
<dbReference type="Proteomes" id="UP000235589">
    <property type="component" value="Chromosome"/>
</dbReference>
<dbReference type="PIRSF" id="PIRSF037778">
    <property type="entry name" value="UCP037778_transp_RibU"/>
    <property type="match status" value="1"/>
</dbReference>
<evidence type="ECO:0000313" key="10">
    <source>
        <dbReference type="EMBL" id="AUO18481.1"/>
    </source>
</evidence>
<feature type="transmembrane region" description="Helical" evidence="9">
    <location>
        <begin position="128"/>
        <end position="153"/>
    </location>
</feature>
<dbReference type="InterPro" id="IPR024529">
    <property type="entry name" value="ECF_trnsprt_substrate-spec"/>
</dbReference>
<name>A0A2K9NZM0_9FIRM</name>
<keyword evidence="4 8" id="KW-1003">Cell membrane</keyword>
<dbReference type="InterPro" id="IPR025720">
    <property type="entry name" value="RibU"/>
</dbReference>
<feature type="transmembrane region" description="Helical" evidence="9">
    <location>
        <begin position="62"/>
        <end position="79"/>
    </location>
</feature>
<dbReference type="PANTHER" id="PTHR38438:SF1">
    <property type="entry name" value="RIBOFLAVIN TRANSPORTER RIBU"/>
    <property type="match status" value="1"/>
</dbReference>
<sequence length="215" mass="23624">MTNEAVKKKNSFKPKSVLSKPVITTRMLVSIALCSAIAYVLMLIEIAIPIVPSFVKFDFSDLPALICAFTFGPLAGVFVELIKNLLHLLTTHTMGVGELSNFILGCCLVIPAGIIYKKNRTRKGALIGMLVGTLCFAAMGFFSNYFIVFPFYINAMGFPMDAIIEMGTKISPILDSELKLIALCITPYNIFKGVIISILTFLLYKRLKPILKGKA</sequence>
<dbReference type="AlphaFoldDB" id="A0A2K9NZM0"/>
<evidence type="ECO:0000256" key="8">
    <source>
        <dbReference type="PIRNR" id="PIRNR037778"/>
    </source>
</evidence>
<evidence type="ECO:0000256" key="6">
    <source>
        <dbReference type="ARBA" id="ARBA00022989"/>
    </source>
</evidence>
<dbReference type="OrthoDB" id="9809216at2"/>
<comment type="function">
    <text evidence="8">Probably a riboflavin-binding protein that interacts with the energy-coupling factor (ECF) ABC-transporter complex.</text>
</comment>
<evidence type="ECO:0000256" key="7">
    <source>
        <dbReference type="ARBA" id="ARBA00023136"/>
    </source>
</evidence>
<gene>
    <name evidence="10" type="ORF">B9O19_00297</name>
</gene>
<evidence type="ECO:0000256" key="2">
    <source>
        <dbReference type="ARBA" id="ARBA00005540"/>
    </source>
</evidence>
<protein>
    <recommendedName>
        <fullName evidence="8">Riboflavin transporter</fullName>
    </recommendedName>
</protein>
<evidence type="ECO:0000256" key="5">
    <source>
        <dbReference type="ARBA" id="ARBA00022692"/>
    </source>
</evidence>
<keyword evidence="7 8" id="KW-0472">Membrane</keyword>
<dbReference type="GeneID" id="98061726"/>
<evidence type="ECO:0000256" key="1">
    <source>
        <dbReference type="ARBA" id="ARBA00004651"/>
    </source>
</evidence>
<evidence type="ECO:0000256" key="9">
    <source>
        <dbReference type="SAM" id="Phobius"/>
    </source>
</evidence>
<dbReference type="GO" id="GO:0005886">
    <property type="term" value="C:plasma membrane"/>
    <property type="evidence" value="ECO:0007669"/>
    <property type="project" value="UniProtKB-SubCell"/>
</dbReference>
<dbReference type="EMBL" id="CP020991">
    <property type="protein sequence ID" value="AUO18481.1"/>
    <property type="molecule type" value="Genomic_DNA"/>
</dbReference>
<dbReference type="Gene3D" id="1.10.1760.20">
    <property type="match status" value="1"/>
</dbReference>
<evidence type="ECO:0000256" key="3">
    <source>
        <dbReference type="ARBA" id="ARBA00022448"/>
    </source>
</evidence>
<accession>A0A2K9NZM0</accession>
<dbReference type="GO" id="GO:0032217">
    <property type="term" value="F:riboflavin transmembrane transporter activity"/>
    <property type="evidence" value="ECO:0007669"/>
    <property type="project" value="UniProtKB-UniRule"/>
</dbReference>
<reference evidence="10 11" key="1">
    <citation type="submission" date="2017-04" db="EMBL/GenBank/DDBJ databases">
        <title>Monoglobus pectinilyticus 14 draft genome.</title>
        <authorList>
            <person name="Kim C."/>
            <person name="Rosendale D.I."/>
            <person name="Kelly W.J."/>
            <person name="Tannock G.W."/>
            <person name="Patchett M.L."/>
            <person name="Jordens J.Z."/>
        </authorList>
    </citation>
    <scope>NUCLEOTIDE SEQUENCE [LARGE SCALE GENOMIC DNA]</scope>
    <source>
        <strain evidence="10 11">14</strain>
    </source>
</reference>
<keyword evidence="5 9" id="KW-0812">Transmembrane</keyword>
<dbReference type="RefSeq" id="WP_102364778.1">
    <property type="nucleotide sequence ID" value="NZ_CP020991.1"/>
</dbReference>
<feature type="transmembrane region" description="Helical" evidence="9">
    <location>
        <begin position="180"/>
        <end position="204"/>
    </location>
</feature>
<evidence type="ECO:0000313" key="11">
    <source>
        <dbReference type="Proteomes" id="UP000235589"/>
    </source>
</evidence>
<keyword evidence="11" id="KW-1185">Reference proteome</keyword>
<feature type="transmembrane region" description="Helical" evidence="9">
    <location>
        <begin position="99"/>
        <end position="116"/>
    </location>
</feature>
<dbReference type="Pfam" id="PF12822">
    <property type="entry name" value="ECF_trnsprt"/>
    <property type="match status" value="1"/>
</dbReference>
<comment type="similarity">
    <text evidence="2 8">Belongs to the prokaryotic riboflavin transporter (P-RFT) (TC 2.A.87) family.</text>
</comment>
<keyword evidence="6 9" id="KW-1133">Transmembrane helix</keyword>
<feature type="transmembrane region" description="Helical" evidence="9">
    <location>
        <begin position="27"/>
        <end position="50"/>
    </location>
</feature>
<proteinExistence type="inferred from homology"/>
<comment type="subcellular location">
    <subcellularLocation>
        <location evidence="1">Cell membrane</location>
        <topology evidence="1">Multi-pass membrane protein</topology>
    </subcellularLocation>
</comment>